<sequence length="135" mass="16100">MHNFRCRGRNETYQDVARVKFQAYDIRQTSAIVFDEYYREMATCQGGNKNCINVWKYSAPSSDFSLVHEIECNSRPLNMVKSVCEEFIVVTNDAEEFSFYDLFKKDENIQQKNSSQRSRLKQLSRKFDRIRQNIR</sequence>
<dbReference type="AlphaFoldDB" id="A0A914Y9L1"/>
<dbReference type="WBParaSite" id="PSU_v2.g1423.t1">
    <property type="protein sequence ID" value="PSU_v2.g1423.t1"/>
    <property type="gene ID" value="PSU_v2.g1423"/>
</dbReference>
<proteinExistence type="predicted"/>
<evidence type="ECO:0000313" key="2">
    <source>
        <dbReference type="WBParaSite" id="PSU_v2.g1423.t1"/>
    </source>
</evidence>
<dbReference type="Proteomes" id="UP000887577">
    <property type="component" value="Unplaced"/>
</dbReference>
<organism evidence="1 2">
    <name type="scientific">Panagrolaimus superbus</name>
    <dbReference type="NCBI Taxonomy" id="310955"/>
    <lineage>
        <taxon>Eukaryota</taxon>
        <taxon>Metazoa</taxon>
        <taxon>Ecdysozoa</taxon>
        <taxon>Nematoda</taxon>
        <taxon>Chromadorea</taxon>
        <taxon>Rhabditida</taxon>
        <taxon>Tylenchina</taxon>
        <taxon>Panagrolaimomorpha</taxon>
        <taxon>Panagrolaimoidea</taxon>
        <taxon>Panagrolaimidae</taxon>
        <taxon>Panagrolaimus</taxon>
    </lineage>
</organism>
<accession>A0A914Y9L1</accession>
<keyword evidence="1" id="KW-1185">Reference proteome</keyword>
<evidence type="ECO:0000313" key="1">
    <source>
        <dbReference type="Proteomes" id="UP000887577"/>
    </source>
</evidence>
<protein>
    <submittedName>
        <fullName evidence="2">Uncharacterized protein</fullName>
    </submittedName>
</protein>
<name>A0A914Y9L1_9BILA</name>
<reference evidence="2" key="1">
    <citation type="submission" date="2022-11" db="UniProtKB">
        <authorList>
            <consortium name="WormBaseParasite"/>
        </authorList>
    </citation>
    <scope>IDENTIFICATION</scope>
</reference>